<dbReference type="EMBL" id="LNCD01000062">
    <property type="protein sequence ID" value="KWV54150.1"/>
    <property type="molecule type" value="Genomic_DNA"/>
</dbReference>
<proteinExistence type="inferred from homology"/>
<evidence type="ECO:0000256" key="3">
    <source>
        <dbReference type="ARBA" id="ARBA00029447"/>
    </source>
</evidence>
<dbReference type="RefSeq" id="WP_062369814.1">
    <property type="nucleotide sequence ID" value="NZ_LNCD01000062.1"/>
</dbReference>
<dbReference type="InterPro" id="IPR003660">
    <property type="entry name" value="HAMP_dom"/>
</dbReference>
<keyword evidence="5" id="KW-0472">Membrane</keyword>
<keyword evidence="5" id="KW-0812">Transmembrane</keyword>
<organism evidence="8 9">
    <name type="scientific">Rhizobium altiplani</name>
    <dbReference type="NCBI Taxonomy" id="1864509"/>
    <lineage>
        <taxon>Bacteria</taxon>
        <taxon>Pseudomonadati</taxon>
        <taxon>Pseudomonadota</taxon>
        <taxon>Alphaproteobacteria</taxon>
        <taxon>Hyphomicrobiales</taxon>
        <taxon>Rhizobiaceae</taxon>
        <taxon>Rhizobium/Agrobacterium group</taxon>
        <taxon>Rhizobium</taxon>
    </lineage>
</organism>
<keyword evidence="4" id="KW-0807">Transducer</keyword>
<dbReference type="CDD" id="cd12913">
    <property type="entry name" value="PDC1_MCP_like"/>
    <property type="match status" value="1"/>
</dbReference>
<comment type="caution">
    <text evidence="8">The sequence shown here is derived from an EMBL/GenBank/DDBJ whole genome shotgun (WGS) entry which is preliminary data.</text>
</comment>
<dbReference type="GO" id="GO:0004888">
    <property type="term" value="F:transmembrane signaling receptor activity"/>
    <property type="evidence" value="ECO:0007669"/>
    <property type="project" value="InterPro"/>
</dbReference>
<feature type="transmembrane region" description="Helical" evidence="5">
    <location>
        <begin position="15"/>
        <end position="36"/>
    </location>
</feature>
<protein>
    <submittedName>
        <fullName evidence="8">Chemotaxis protein</fullName>
    </submittedName>
</protein>
<keyword evidence="9" id="KW-1185">Reference proteome</keyword>
<gene>
    <name evidence="8" type="ORF">AS026_02455</name>
</gene>
<evidence type="ECO:0000256" key="1">
    <source>
        <dbReference type="ARBA" id="ARBA00004370"/>
    </source>
</evidence>
<dbReference type="PANTHER" id="PTHR43531:SF11">
    <property type="entry name" value="METHYL-ACCEPTING CHEMOTAXIS PROTEIN 3"/>
    <property type="match status" value="1"/>
</dbReference>
<reference evidence="8 9" key="1">
    <citation type="submission" date="2015-11" db="EMBL/GenBank/DDBJ databases">
        <title>Draft Genome Sequence of the Strain BR 10423 (Rhizobium sp.) isolated from nodules of Mimosa pudica.</title>
        <authorList>
            <person name="Barauna A.C."/>
            <person name="Zilli J.E."/>
            <person name="Simoes-Araujo J.L."/>
            <person name="Reis V.M."/>
            <person name="James E.K."/>
            <person name="Reis F.B.Jr."/>
            <person name="Rouws L.F."/>
            <person name="Passos S.R."/>
            <person name="Gois S.R."/>
        </authorList>
    </citation>
    <scope>NUCLEOTIDE SEQUENCE [LARGE SCALE GENOMIC DNA]</scope>
    <source>
        <strain evidence="8 9">BR10423</strain>
    </source>
</reference>
<dbReference type="AlphaFoldDB" id="A0A109JSI8"/>
<dbReference type="GO" id="GO:0016020">
    <property type="term" value="C:membrane"/>
    <property type="evidence" value="ECO:0007669"/>
    <property type="project" value="UniProtKB-SubCell"/>
</dbReference>
<keyword evidence="2" id="KW-0145">Chemotaxis</keyword>
<dbReference type="CDD" id="cd06225">
    <property type="entry name" value="HAMP"/>
    <property type="match status" value="1"/>
</dbReference>
<dbReference type="Gene3D" id="3.30.450.20">
    <property type="entry name" value="PAS domain"/>
    <property type="match status" value="2"/>
</dbReference>
<dbReference type="OrthoDB" id="3378718at2"/>
<evidence type="ECO:0000256" key="2">
    <source>
        <dbReference type="ARBA" id="ARBA00022500"/>
    </source>
</evidence>
<comment type="similarity">
    <text evidence="3">Belongs to the methyl-accepting chemotaxis (MCP) protein family.</text>
</comment>
<evidence type="ECO:0000256" key="4">
    <source>
        <dbReference type="PROSITE-ProRule" id="PRU00284"/>
    </source>
</evidence>
<evidence type="ECO:0000259" key="7">
    <source>
        <dbReference type="PROSITE" id="PS50885"/>
    </source>
</evidence>
<feature type="transmembrane region" description="Helical" evidence="5">
    <location>
        <begin position="313"/>
        <end position="335"/>
    </location>
</feature>
<dbReference type="PROSITE" id="PS50111">
    <property type="entry name" value="CHEMOTAXIS_TRANSDUC_2"/>
    <property type="match status" value="1"/>
</dbReference>
<dbReference type="CDD" id="cd18774">
    <property type="entry name" value="PDC2_HK_sensor"/>
    <property type="match status" value="1"/>
</dbReference>
<dbReference type="Gene3D" id="6.10.340.10">
    <property type="match status" value="1"/>
</dbReference>
<dbReference type="FunFam" id="1.10.287.950:FF:000001">
    <property type="entry name" value="Methyl-accepting chemotaxis sensory transducer"/>
    <property type="match status" value="1"/>
</dbReference>
<feature type="domain" description="HAMP" evidence="7">
    <location>
        <begin position="333"/>
        <end position="386"/>
    </location>
</feature>
<dbReference type="SMART" id="SM00304">
    <property type="entry name" value="HAMP"/>
    <property type="match status" value="2"/>
</dbReference>
<sequence length="734" mass="78259">MEEIVKEITSVSAKIILATSASLALVLAGFTTFAAIRAKNKTEHAILELALEKASSSSQKVESKMVEAIAASTSMAASLSGLFQEGQAKRTDVIQVLRAVAPHYQSVFGTWMCELSGENAPRPTLGSEGANKEGLFTPYWTKRDDGALEFSTWSVDVTDEYYALPLEIGKSAVTSPYLTTTNKLVTSVSVPIRIGGKIVAVGGVDIKLDDLTSSLASLEPFKGGHVMLLANNGKWLANPDRSKLMQDYSDDGVDQVKLALAGQGVQIVKAADGGVRVVYPFTATGMNATWAAVIDVPGAVFLTPVRNEIINTIFAGTFLMIVAVAVIWIISHFIIAKPLKTVAVAVNNMATGNYVDAVATNTGHDELGRLSNALEKFRQELNEGVQSKLNQEKLRDEVENGNRRQAALEKTKAEDLRNFVGSVQSSLKRLAEGDLTVRMDEPVASDFETIRQNFNSSVASLEDTVRAVVHSVSRIRYGLAEITTASNDLARRTEQQAASLEETVAALGEVTRGVNNTAVGADSAKMVVEHARSDAEVGGKIVARAVDAMTEIQASAVKIENIIGVIDEIAFQTNLLALNAGVEAARAGEAGKGFAVVAQEVRELAQRSAEAAKEIKVLISMSSQHVSAGVLLVEKSGTSLTSIVEQVVAMSDTVSQIAASAREQATSLREVSSAADEMDIVTQQNAAMVEEATAATQGLTHETEALAQTIARFQVEERRTYTTSRVRLVAGTQS</sequence>
<dbReference type="GO" id="GO:0006935">
    <property type="term" value="P:chemotaxis"/>
    <property type="evidence" value="ECO:0007669"/>
    <property type="project" value="UniProtKB-KW"/>
</dbReference>
<dbReference type="SUPFAM" id="SSF58104">
    <property type="entry name" value="Methyl-accepting chemotaxis protein (MCP) signaling domain"/>
    <property type="match status" value="1"/>
</dbReference>
<name>A0A109JSI8_9HYPH</name>
<dbReference type="InterPro" id="IPR004090">
    <property type="entry name" value="Chemotax_Me-accpt_rcpt"/>
</dbReference>
<feature type="domain" description="Methyl-accepting transducer" evidence="6">
    <location>
        <begin position="471"/>
        <end position="700"/>
    </location>
</feature>
<dbReference type="SUPFAM" id="SSF158472">
    <property type="entry name" value="HAMP domain-like"/>
    <property type="match status" value="1"/>
</dbReference>
<evidence type="ECO:0000256" key="5">
    <source>
        <dbReference type="SAM" id="Phobius"/>
    </source>
</evidence>
<dbReference type="InterPro" id="IPR051310">
    <property type="entry name" value="MCP_chemotaxis"/>
</dbReference>
<accession>A0A109JSI8</accession>
<dbReference type="PANTHER" id="PTHR43531">
    <property type="entry name" value="PROTEIN ICFG"/>
    <property type="match status" value="1"/>
</dbReference>
<dbReference type="Pfam" id="PF00672">
    <property type="entry name" value="HAMP"/>
    <property type="match status" value="2"/>
</dbReference>
<evidence type="ECO:0000259" key="6">
    <source>
        <dbReference type="PROSITE" id="PS50111"/>
    </source>
</evidence>
<dbReference type="Gene3D" id="1.10.287.950">
    <property type="entry name" value="Methyl-accepting chemotaxis protein"/>
    <property type="match status" value="1"/>
</dbReference>
<dbReference type="Proteomes" id="UP000068164">
    <property type="component" value="Unassembled WGS sequence"/>
</dbReference>
<comment type="subcellular location">
    <subcellularLocation>
        <location evidence="1">Membrane</location>
    </subcellularLocation>
</comment>
<dbReference type="CDD" id="cd11386">
    <property type="entry name" value="MCP_signal"/>
    <property type="match status" value="1"/>
</dbReference>
<dbReference type="PROSITE" id="PS50885">
    <property type="entry name" value="HAMP"/>
    <property type="match status" value="2"/>
</dbReference>
<keyword evidence="5" id="KW-1133">Transmembrane helix</keyword>
<dbReference type="InterPro" id="IPR004089">
    <property type="entry name" value="MCPsignal_dom"/>
</dbReference>
<evidence type="ECO:0000313" key="9">
    <source>
        <dbReference type="Proteomes" id="UP000068164"/>
    </source>
</evidence>
<feature type="domain" description="HAMP" evidence="7">
    <location>
        <begin position="420"/>
        <end position="466"/>
    </location>
</feature>
<dbReference type="SMART" id="SM00283">
    <property type="entry name" value="MA"/>
    <property type="match status" value="1"/>
</dbReference>
<evidence type="ECO:0000313" key="8">
    <source>
        <dbReference type="EMBL" id="KWV54150.1"/>
    </source>
</evidence>
<dbReference type="Pfam" id="PF00015">
    <property type="entry name" value="MCPsignal"/>
    <property type="match status" value="1"/>
</dbReference>
<dbReference type="GO" id="GO:0007165">
    <property type="term" value="P:signal transduction"/>
    <property type="evidence" value="ECO:0007669"/>
    <property type="project" value="UniProtKB-KW"/>
</dbReference>
<dbReference type="PRINTS" id="PR00260">
    <property type="entry name" value="CHEMTRNSDUCR"/>
</dbReference>
<dbReference type="Pfam" id="PF22673">
    <property type="entry name" value="MCP-like_PDC_1"/>
    <property type="match status" value="1"/>
</dbReference>